<keyword evidence="1" id="KW-0472">Membrane</keyword>
<dbReference type="InterPro" id="IPR025450">
    <property type="entry name" value="YndJ-like"/>
</dbReference>
<organism evidence="2 3">
    <name type="scientific">Kribbella aluminosa</name>
    <dbReference type="NCBI Taxonomy" id="416017"/>
    <lineage>
        <taxon>Bacteria</taxon>
        <taxon>Bacillati</taxon>
        <taxon>Actinomycetota</taxon>
        <taxon>Actinomycetes</taxon>
        <taxon>Propionibacteriales</taxon>
        <taxon>Kribbellaceae</taxon>
        <taxon>Kribbella</taxon>
    </lineage>
</organism>
<dbReference type="Pfam" id="PF14158">
    <property type="entry name" value="YndJ"/>
    <property type="match status" value="1"/>
</dbReference>
<keyword evidence="1" id="KW-0812">Transmembrane</keyword>
<proteinExistence type="predicted"/>
<evidence type="ECO:0000256" key="1">
    <source>
        <dbReference type="SAM" id="Phobius"/>
    </source>
</evidence>
<name>A0ABS4UTV7_9ACTN</name>
<evidence type="ECO:0000313" key="3">
    <source>
        <dbReference type="Proteomes" id="UP000755585"/>
    </source>
</evidence>
<feature type="transmembrane region" description="Helical" evidence="1">
    <location>
        <begin position="34"/>
        <end position="62"/>
    </location>
</feature>
<gene>
    <name evidence="2" type="ORF">JOF29_006189</name>
</gene>
<evidence type="ECO:0000313" key="2">
    <source>
        <dbReference type="EMBL" id="MBP2355079.1"/>
    </source>
</evidence>
<accession>A0ABS4UTV7</accession>
<protein>
    <submittedName>
        <fullName evidence="2">Uncharacterized protein</fullName>
    </submittedName>
</protein>
<reference evidence="2 3" key="1">
    <citation type="submission" date="2021-03" db="EMBL/GenBank/DDBJ databases">
        <title>Sequencing the genomes of 1000 actinobacteria strains.</title>
        <authorList>
            <person name="Klenk H.-P."/>
        </authorList>
    </citation>
    <scope>NUCLEOTIDE SEQUENCE [LARGE SCALE GENOMIC DNA]</scope>
    <source>
        <strain evidence="2 3">DSM 18824</strain>
    </source>
</reference>
<keyword evidence="1" id="KW-1133">Transmembrane helix</keyword>
<comment type="caution">
    <text evidence="2">The sequence shown here is derived from an EMBL/GenBank/DDBJ whole genome shotgun (WGS) entry which is preliminary data.</text>
</comment>
<keyword evidence="3" id="KW-1185">Reference proteome</keyword>
<dbReference type="EMBL" id="JAGINT010000002">
    <property type="protein sequence ID" value="MBP2355079.1"/>
    <property type="molecule type" value="Genomic_DNA"/>
</dbReference>
<dbReference type="RefSeq" id="WP_209697800.1">
    <property type="nucleotide sequence ID" value="NZ_BAAAVU010000019.1"/>
</dbReference>
<sequence>MILLVQAVVSLGMLIVVPLGLTLHPTRTTSTRWWFAFAVPGAVSLWLPRGVVSIVLASIVAVDGCHTWRGECGWLCVVWRTGDATGGA</sequence>
<dbReference type="Proteomes" id="UP000755585">
    <property type="component" value="Unassembled WGS sequence"/>
</dbReference>